<dbReference type="InterPro" id="IPR050740">
    <property type="entry name" value="Aldehyde_DH_Superfamily"/>
</dbReference>
<evidence type="ECO:0000313" key="8">
    <source>
        <dbReference type="Proteomes" id="UP000281372"/>
    </source>
</evidence>
<sequence>MSNALVRSSCFYALRIAGTRWNVFLTMASKRGASIFNCSLCLCAALFRRPDMQLKDSTLFRQQAYINGQWLDADGGQSIKVNNPATNEILGTVPKMGAGETRRAIEAADKALPAWRALTAKERGNKLRRWFELMIENQDDLGLLMTLEQGKPLAEAKGEITYAASFIEWFAEEAKRVYGDVIPGHQPDKRLIVLKQPIGVTAAITPWNFPAAMITRKAGPALAAGCTMVLKPASQTPFSALALAELAERAGIPAGVFSVVTGSAGDIGSELTGNPIVRKLSFTGSTEIGRQLMAECAKDIKKVSLELGGNAPFIVFDDADLDKAVEGAMISKYRNNGQTCVCANRIYVQDAVYDAFAEKLKAAVGKLKIGNGLEDGITTGPLIDDKAVAKVKEHIADAVSKGATVLTGGNSLEGSFFEPTILVNVSKDAAVAKEETFGPLAPLFRFKDEAEAIALANDTEFGLASYFYAQNMSRVFRVAEALEYGMVGINTGLISNELAPFGGIKSSGLGREGSKYGIEDYLEIKYLCLSV</sequence>
<protein>
    <submittedName>
        <fullName evidence="7">Succinate-semialdehyde dehydrogenase I</fullName>
    </submittedName>
</protein>
<gene>
    <name evidence="7" type="ORF">ALQ64_04891</name>
</gene>
<dbReference type="EMBL" id="RBOW01000318">
    <property type="protein sequence ID" value="RMN34885.1"/>
    <property type="molecule type" value="Genomic_DNA"/>
</dbReference>
<evidence type="ECO:0000256" key="3">
    <source>
        <dbReference type="ARBA" id="ARBA00023002"/>
    </source>
</evidence>
<dbReference type="InterPro" id="IPR016161">
    <property type="entry name" value="Ald_DH/histidinol_DH"/>
</dbReference>
<keyword evidence="3 5" id="KW-0560">Oxidoreductase</keyword>
<feature type="domain" description="Aldehyde dehydrogenase" evidence="6">
    <location>
        <begin position="70"/>
        <end position="526"/>
    </location>
</feature>
<dbReference type="InterPro" id="IPR016160">
    <property type="entry name" value="Ald_DH_CS_CYS"/>
</dbReference>
<keyword evidence="2" id="KW-0521">NADP</keyword>
<dbReference type="AlphaFoldDB" id="A0A3M3LII8"/>
<dbReference type="FunFam" id="3.40.309.10:FF:000004">
    <property type="entry name" value="Succinate-semialdehyde dehydrogenase I"/>
    <property type="match status" value="1"/>
</dbReference>
<dbReference type="Gene3D" id="3.40.309.10">
    <property type="entry name" value="Aldehyde Dehydrogenase, Chain A, domain 2"/>
    <property type="match status" value="1"/>
</dbReference>
<dbReference type="Pfam" id="PF00171">
    <property type="entry name" value="Aldedh"/>
    <property type="match status" value="1"/>
</dbReference>
<dbReference type="PROSITE" id="PS00687">
    <property type="entry name" value="ALDEHYDE_DEHYDR_GLU"/>
    <property type="match status" value="1"/>
</dbReference>
<reference evidence="7 8" key="1">
    <citation type="submission" date="2018-08" db="EMBL/GenBank/DDBJ databases">
        <title>Recombination of ecologically and evolutionarily significant loci maintains genetic cohesion in the Pseudomonas syringae species complex.</title>
        <authorList>
            <person name="Dillon M."/>
            <person name="Thakur S."/>
            <person name="Almeida R.N.D."/>
            <person name="Weir B.S."/>
            <person name="Guttman D.S."/>
        </authorList>
    </citation>
    <scope>NUCLEOTIDE SEQUENCE [LARGE SCALE GENOMIC DNA]</scope>
    <source>
        <strain evidence="7 8">ICMP 2821</strain>
    </source>
</reference>
<dbReference type="PANTHER" id="PTHR43353">
    <property type="entry name" value="SUCCINATE-SEMIALDEHYDE DEHYDROGENASE, MITOCHONDRIAL"/>
    <property type="match status" value="1"/>
</dbReference>
<dbReference type="InterPro" id="IPR010102">
    <property type="entry name" value="Succ_semiAld_DH"/>
</dbReference>
<dbReference type="GO" id="GO:0004777">
    <property type="term" value="F:succinate-semialdehyde dehydrogenase (NAD+) activity"/>
    <property type="evidence" value="ECO:0007669"/>
    <property type="project" value="TreeGrafter"/>
</dbReference>
<dbReference type="NCBIfam" id="TIGR01780">
    <property type="entry name" value="SSADH"/>
    <property type="match status" value="1"/>
</dbReference>
<dbReference type="PANTHER" id="PTHR43353:SF5">
    <property type="entry name" value="SUCCINATE-SEMIALDEHYDE DEHYDROGENASE, MITOCHONDRIAL"/>
    <property type="match status" value="1"/>
</dbReference>
<dbReference type="InterPro" id="IPR016163">
    <property type="entry name" value="Ald_DH_C"/>
</dbReference>
<evidence type="ECO:0000313" key="7">
    <source>
        <dbReference type="EMBL" id="RMN34885.1"/>
    </source>
</evidence>
<dbReference type="Proteomes" id="UP000281372">
    <property type="component" value="Unassembled WGS sequence"/>
</dbReference>
<comment type="similarity">
    <text evidence="1 5">Belongs to the aldehyde dehydrogenase family.</text>
</comment>
<organism evidence="7 8">
    <name type="scientific">Pseudomonas cannabina</name>
    <dbReference type="NCBI Taxonomy" id="86840"/>
    <lineage>
        <taxon>Bacteria</taxon>
        <taxon>Pseudomonadati</taxon>
        <taxon>Pseudomonadota</taxon>
        <taxon>Gammaproteobacteria</taxon>
        <taxon>Pseudomonadales</taxon>
        <taxon>Pseudomonadaceae</taxon>
        <taxon>Pseudomonas</taxon>
    </lineage>
</organism>
<dbReference type="NCBIfam" id="NF008415">
    <property type="entry name" value="PRK11241.1"/>
    <property type="match status" value="1"/>
</dbReference>
<proteinExistence type="inferred from homology"/>
<accession>A0A3M3LII8</accession>
<dbReference type="InterPro" id="IPR029510">
    <property type="entry name" value="Ald_DH_CS_GLU"/>
</dbReference>
<name>A0A3M3LII8_PSECA</name>
<dbReference type="FunFam" id="3.40.605.10:FF:000005">
    <property type="entry name" value="Succinate-semialdehyde dehydrogenase I"/>
    <property type="match status" value="1"/>
</dbReference>
<evidence type="ECO:0000256" key="1">
    <source>
        <dbReference type="ARBA" id="ARBA00009986"/>
    </source>
</evidence>
<evidence type="ECO:0000256" key="4">
    <source>
        <dbReference type="PROSITE-ProRule" id="PRU10007"/>
    </source>
</evidence>
<dbReference type="PROSITE" id="PS00070">
    <property type="entry name" value="ALDEHYDE_DEHYDR_CYS"/>
    <property type="match status" value="1"/>
</dbReference>
<dbReference type="SUPFAM" id="SSF53720">
    <property type="entry name" value="ALDH-like"/>
    <property type="match status" value="1"/>
</dbReference>
<evidence type="ECO:0000256" key="5">
    <source>
        <dbReference type="RuleBase" id="RU003345"/>
    </source>
</evidence>
<comment type="caution">
    <text evidence="7">The sequence shown here is derived from an EMBL/GenBank/DDBJ whole genome shotgun (WGS) entry which is preliminary data.</text>
</comment>
<dbReference type="Gene3D" id="3.40.605.10">
    <property type="entry name" value="Aldehyde Dehydrogenase, Chain A, domain 1"/>
    <property type="match status" value="1"/>
</dbReference>
<evidence type="ECO:0000259" key="6">
    <source>
        <dbReference type="Pfam" id="PF00171"/>
    </source>
</evidence>
<dbReference type="InterPro" id="IPR015590">
    <property type="entry name" value="Aldehyde_DH_dom"/>
</dbReference>
<dbReference type="GO" id="GO:0009450">
    <property type="term" value="P:gamma-aminobutyric acid catabolic process"/>
    <property type="evidence" value="ECO:0007669"/>
    <property type="project" value="InterPro"/>
</dbReference>
<dbReference type="InterPro" id="IPR016162">
    <property type="entry name" value="Ald_DH_N"/>
</dbReference>
<dbReference type="CDD" id="cd07103">
    <property type="entry name" value="ALDH_F5_SSADH_GabD"/>
    <property type="match status" value="1"/>
</dbReference>
<dbReference type="GO" id="GO:0005829">
    <property type="term" value="C:cytosol"/>
    <property type="evidence" value="ECO:0007669"/>
    <property type="project" value="TreeGrafter"/>
</dbReference>
<feature type="active site" evidence="4">
    <location>
        <position position="306"/>
    </location>
</feature>
<evidence type="ECO:0000256" key="2">
    <source>
        <dbReference type="ARBA" id="ARBA00022857"/>
    </source>
</evidence>